<dbReference type="PANTHER" id="PTHR31241">
    <property type="entry name" value="DEHYDRATION-RESPONSIVE ELEMENT-BINDING PROTEIN 2C"/>
    <property type="match status" value="1"/>
</dbReference>
<name>A0AAD3XT50_NEPGR</name>
<keyword evidence="7" id="KW-0539">Nucleus</keyword>
<comment type="similarity">
    <text evidence="8">Belongs to the AP2/ERF transcription factor family. ERF subfamily.</text>
</comment>
<dbReference type="GO" id="GO:0003700">
    <property type="term" value="F:DNA-binding transcription factor activity"/>
    <property type="evidence" value="ECO:0007669"/>
    <property type="project" value="InterPro"/>
</dbReference>
<dbReference type="AlphaFoldDB" id="A0AAD3XT50"/>
<organism evidence="11 12">
    <name type="scientific">Nepenthes gracilis</name>
    <name type="common">Slender pitcher plant</name>
    <dbReference type="NCBI Taxonomy" id="150966"/>
    <lineage>
        <taxon>Eukaryota</taxon>
        <taxon>Viridiplantae</taxon>
        <taxon>Streptophyta</taxon>
        <taxon>Embryophyta</taxon>
        <taxon>Tracheophyta</taxon>
        <taxon>Spermatophyta</taxon>
        <taxon>Magnoliopsida</taxon>
        <taxon>eudicotyledons</taxon>
        <taxon>Gunneridae</taxon>
        <taxon>Pentapetalae</taxon>
        <taxon>Caryophyllales</taxon>
        <taxon>Nepenthaceae</taxon>
        <taxon>Nepenthes</taxon>
    </lineage>
</organism>
<dbReference type="EMBL" id="BSYO01000015">
    <property type="protein sequence ID" value="GMH15421.1"/>
    <property type="molecule type" value="Genomic_DNA"/>
</dbReference>
<dbReference type="InterPro" id="IPR016177">
    <property type="entry name" value="DNA-bd_dom_sf"/>
</dbReference>
<comment type="subcellular location">
    <subcellularLocation>
        <location evidence="1">Nucleus</location>
    </subcellularLocation>
</comment>
<keyword evidence="3" id="KW-0346">Stress response</keyword>
<dbReference type="Gene3D" id="3.30.730.10">
    <property type="entry name" value="AP2/ERF domain"/>
    <property type="match status" value="1"/>
</dbReference>
<keyword evidence="2" id="KW-0805">Transcription regulation</keyword>
<proteinExistence type="inferred from homology"/>
<dbReference type="Proteomes" id="UP001279734">
    <property type="component" value="Unassembled WGS sequence"/>
</dbReference>
<evidence type="ECO:0000256" key="6">
    <source>
        <dbReference type="ARBA" id="ARBA00023163"/>
    </source>
</evidence>
<feature type="domain" description="AP2/ERF" evidence="10">
    <location>
        <begin position="90"/>
        <end position="147"/>
    </location>
</feature>
<feature type="region of interest" description="Disordered" evidence="9">
    <location>
        <begin position="15"/>
        <end position="85"/>
    </location>
</feature>
<keyword evidence="6" id="KW-0804">Transcription</keyword>
<dbReference type="InterPro" id="IPR036955">
    <property type="entry name" value="AP2/ERF_dom_sf"/>
</dbReference>
<dbReference type="GO" id="GO:0045893">
    <property type="term" value="P:positive regulation of DNA-templated transcription"/>
    <property type="evidence" value="ECO:0007669"/>
    <property type="project" value="TreeGrafter"/>
</dbReference>
<accession>A0AAD3XT50</accession>
<dbReference type="CDD" id="cd00018">
    <property type="entry name" value="AP2"/>
    <property type="match status" value="1"/>
</dbReference>
<dbReference type="Pfam" id="PF00847">
    <property type="entry name" value="AP2"/>
    <property type="match status" value="1"/>
</dbReference>
<evidence type="ECO:0000256" key="7">
    <source>
        <dbReference type="ARBA" id="ARBA00023242"/>
    </source>
</evidence>
<dbReference type="SMART" id="SM00380">
    <property type="entry name" value="AP2"/>
    <property type="match status" value="1"/>
</dbReference>
<gene>
    <name evidence="11" type="ORF">Nepgr_017262</name>
</gene>
<reference evidence="11" key="1">
    <citation type="submission" date="2023-05" db="EMBL/GenBank/DDBJ databases">
        <title>Nepenthes gracilis genome sequencing.</title>
        <authorList>
            <person name="Fukushima K."/>
        </authorList>
    </citation>
    <scope>NUCLEOTIDE SEQUENCE</scope>
    <source>
        <strain evidence="11">SING2019-196</strain>
    </source>
</reference>
<dbReference type="FunFam" id="3.30.730.10:FF:000001">
    <property type="entry name" value="Ethylene-responsive transcription factor 2"/>
    <property type="match status" value="1"/>
</dbReference>
<dbReference type="SUPFAM" id="SSF54171">
    <property type="entry name" value="DNA-binding domain"/>
    <property type="match status" value="1"/>
</dbReference>
<evidence type="ECO:0000256" key="5">
    <source>
        <dbReference type="ARBA" id="ARBA00023159"/>
    </source>
</evidence>
<dbReference type="GO" id="GO:0005634">
    <property type="term" value="C:nucleus"/>
    <property type="evidence" value="ECO:0007669"/>
    <property type="project" value="UniProtKB-SubCell"/>
</dbReference>
<keyword evidence="5" id="KW-0010">Activator</keyword>
<evidence type="ECO:0000256" key="3">
    <source>
        <dbReference type="ARBA" id="ARBA00023016"/>
    </source>
</evidence>
<dbReference type="PROSITE" id="PS51032">
    <property type="entry name" value="AP2_ERF"/>
    <property type="match status" value="1"/>
</dbReference>
<evidence type="ECO:0000256" key="9">
    <source>
        <dbReference type="SAM" id="MobiDB-lite"/>
    </source>
</evidence>
<dbReference type="PANTHER" id="PTHR31241:SF62">
    <property type="entry name" value="DEHYDRATION-RESPONSIVE ELEMENT-BINDING PROTEIN 2D"/>
    <property type="match status" value="1"/>
</dbReference>
<feature type="compositionally biased region" description="Basic and acidic residues" evidence="9">
    <location>
        <begin position="33"/>
        <end position="50"/>
    </location>
</feature>
<comment type="caution">
    <text evidence="11">The sequence shown here is derived from an EMBL/GenBank/DDBJ whole genome shotgun (WGS) entry which is preliminary data.</text>
</comment>
<evidence type="ECO:0000313" key="12">
    <source>
        <dbReference type="Proteomes" id="UP001279734"/>
    </source>
</evidence>
<dbReference type="GO" id="GO:0006950">
    <property type="term" value="P:response to stress"/>
    <property type="evidence" value="ECO:0007669"/>
    <property type="project" value="TreeGrafter"/>
</dbReference>
<protein>
    <recommendedName>
        <fullName evidence="10">AP2/ERF domain-containing protein</fullName>
    </recommendedName>
</protein>
<evidence type="ECO:0000256" key="8">
    <source>
        <dbReference type="ARBA" id="ARBA00024343"/>
    </source>
</evidence>
<dbReference type="InterPro" id="IPR001471">
    <property type="entry name" value="AP2/ERF_dom"/>
</dbReference>
<keyword evidence="4" id="KW-0238">DNA-binding</keyword>
<dbReference type="PRINTS" id="PR00367">
    <property type="entry name" value="ETHRSPELEMNT"/>
</dbReference>
<dbReference type="GO" id="GO:0000976">
    <property type="term" value="F:transcription cis-regulatory region binding"/>
    <property type="evidence" value="ECO:0007669"/>
    <property type="project" value="TreeGrafter"/>
</dbReference>
<feature type="compositionally biased region" description="Basic residues" evidence="9">
    <location>
        <begin position="65"/>
        <end position="78"/>
    </location>
</feature>
<evidence type="ECO:0000259" key="10">
    <source>
        <dbReference type="PROSITE" id="PS51032"/>
    </source>
</evidence>
<evidence type="ECO:0000256" key="2">
    <source>
        <dbReference type="ARBA" id="ARBA00023015"/>
    </source>
</evidence>
<evidence type="ECO:0000256" key="1">
    <source>
        <dbReference type="ARBA" id="ARBA00004123"/>
    </source>
</evidence>
<keyword evidence="12" id="KW-1185">Reference proteome</keyword>
<evidence type="ECO:0000313" key="11">
    <source>
        <dbReference type="EMBL" id="GMH15421.1"/>
    </source>
</evidence>
<sequence length="346" mass="38535">MTAEIIVRMGTYNDVSNQISPPFVHSSKRKSQSRRDRSRSMAETIAKWKDYNSTLEAGNEEEKPKRKAPAKGSKKGCMKGKGGPENSVCNFRGVRQRTWGKWVAEIREPNRGNRLWLGTFSTAIEAALAYDEAASAMYGPYARLNLPNYKLSMESSKDSSAATTTTTSCSDSARMSNHSEICADEDLKMYNQDMEVKHEDGEGESKLDRDSVMVEACKPIVAVKTEPKDEQVDASCYYIQDHTQNLSLDDMFDVDELLGVISSGPYCELGSNQDGAYNSMHCNQILSPNDLSYQLLNQDANLLGSLHCMEPSGVDSGLDFLKPGRQEDTNLRLYDDYFLDLGELGM</sequence>
<evidence type="ECO:0000256" key="4">
    <source>
        <dbReference type="ARBA" id="ARBA00023125"/>
    </source>
</evidence>